<gene>
    <name evidence="1" type="ORF">J2851_004035</name>
</gene>
<evidence type="ECO:0008006" key="3">
    <source>
        <dbReference type="Google" id="ProtNLM"/>
    </source>
</evidence>
<name>A0ABS4SNV2_9PROT</name>
<organism evidence="1 2">
    <name type="scientific">Azospirillum rugosum</name>
    <dbReference type="NCBI Taxonomy" id="416170"/>
    <lineage>
        <taxon>Bacteria</taxon>
        <taxon>Pseudomonadati</taxon>
        <taxon>Pseudomonadota</taxon>
        <taxon>Alphaproteobacteria</taxon>
        <taxon>Rhodospirillales</taxon>
        <taxon>Azospirillaceae</taxon>
        <taxon>Azospirillum</taxon>
    </lineage>
</organism>
<comment type="caution">
    <text evidence="1">The sequence shown here is derived from an EMBL/GenBank/DDBJ whole genome shotgun (WGS) entry which is preliminary data.</text>
</comment>
<evidence type="ECO:0000313" key="1">
    <source>
        <dbReference type="EMBL" id="MBP2294246.1"/>
    </source>
</evidence>
<dbReference type="EMBL" id="JAGINP010000015">
    <property type="protein sequence ID" value="MBP2294246.1"/>
    <property type="molecule type" value="Genomic_DNA"/>
</dbReference>
<reference evidence="1 2" key="1">
    <citation type="submission" date="2021-03" db="EMBL/GenBank/DDBJ databases">
        <title>Genomic Encyclopedia of Type Strains, Phase III (KMG-III): the genomes of soil and plant-associated and newly described type strains.</title>
        <authorList>
            <person name="Whitman W."/>
        </authorList>
    </citation>
    <scope>NUCLEOTIDE SEQUENCE [LARGE SCALE GENOMIC DNA]</scope>
    <source>
        <strain evidence="1 2">IMMIB AFH-6</strain>
    </source>
</reference>
<sequence>MPDIAIHQLPAAGALTGAEIVPVDDGTATVRTTVDAIRQGLATSVHGHAVADVNGLQGALNAKAPLVSPVLGGTPTAPTAPVGTNTTQLATTAFVHSELAALGSLSAQNANAVAVTGGSINGTPIGATAPSTATVTTLTATGNLAAGWVAQITSTDAGNTGRVLIGSRYNAAALQGATAAGAVADLHLNPDGGGRVLFGSVPALPSYTIATLPTATARGLIYVSDGAANRRLAVSDGTGWRWPDGAAVS</sequence>
<proteinExistence type="predicted"/>
<accession>A0ABS4SNV2</accession>
<dbReference type="RefSeq" id="WP_209768345.1">
    <property type="nucleotide sequence ID" value="NZ_JAGINP010000015.1"/>
</dbReference>
<dbReference type="Proteomes" id="UP000781958">
    <property type="component" value="Unassembled WGS sequence"/>
</dbReference>
<evidence type="ECO:0000313" key="2">
    <source>
        <dbReference type="Proteomes" id="UP000781958"/>
    </source>
</evidence>
<protein>
    <recommendedName>
        <fullName evidence="3">Phage tail repeat like</fullName>
    </recommendedName>
</protein>
<keyword evidence="2" id="KW-1185">Reference proteome</keyword>